<comment type="similarity">
    <text evidence="1 9 10">Belongs to the class-I aminoacyl-tRNA synthetase family.</text>
</comment>
<organism evidence="15">
    <name type="scientific">Desulfofervidus auxilii</name>
    <dbReference type="NCBI Taxonomy" id="1621989"/>
    <lineage>
        <taxon>Bacteria</taxon>
        <taxon>Pseudomonadati</taxon>
        <taxon>Thermodesulfobacteriota</taxon>
        <taxon>Candidatus Desulfofervidia</taxon>
        <taxon>Candidatus Desulfofervidales</taxon>
        <taxon>Candidatus Desulfofervidaceae</taxon>
        <taxon>Candidatus Desulfofervidus</taxon>
    </lineage>
</organism>
<evidence type="ECO:0000259" key="12">
    <source>
        <dbReference type="Pfam" id="PF08264"/>
    </source>
</evidence>
<dbReference type="InterPro" id="IPR002300">
    <property type="entry name" value="aa-tRNA-synth_Ia"/>
</dbReference>
<evidence type="ECO:0000313" key="15">
    <source>
        <dbReference type="EMBL" id="HDD45385.1"/>
    </source>
</evidence>
<dbReference type="AlphaFoldDB" id="A0A7C0U4S8"/>
<dbReference type="EC" id="6.1.1.4" evidence="9"/>
<evidence type="ECO:0000256" key="5">
    <source>
        <dbReference type="ARBA" id="ARBA00022840"/>
    </source>
</evidence>
<dbReference type="GO" id="GO:0005829">
    <property type="term" value="C:cytosol"/>
    <property type="evidence" value="ECO:0007669"/>
    <property type="project" value="TreeGrafter"/>
</dbReference>
<keyword evidence="7 9" id="KW-0030">Aminoacyl-tRNA synthetase</keyword>
<evidence type="ECO:0000256" key="7">
    <source>
        <dbReference type="ARBA" id="ARBA00023146"/>
    </source>
</evidence>
<dbReference type="FunFam" id="1.10.730.10:FF:000011">
    <property type="entry name" value="Leucine--tRNA ligase chloroplastic/mitochondrial"/>
    <property type="match status" value="1"/>
</dbReference>
<evidence type="ECO:0000256" key="2">
    <source>
        <dbReference type="ARBA" id="ARBA00022490"/>
    </source>
</evidence>
<dbReference type="InterPro" id="IPR015413">
    <property type="entry name" value="Methionyl/Leucyl_tRNA_Synth"/>
</dbReference>
<dbReference type="InterPro" id="IPR002302">
    <property type="entry name" value="Leu-tRNA-ligase"/>
</dbReference>
<feature type="domain" description="Methionyl/Leucyl tRNA synthetase" evidence="13">
    <location>
        <begin position="37"/>
        <end position="182"/>
    </location>
</feature>
<evidence type="ECO:0000256" key="3">
    <source>
        <dbReference type="ARBA" id="ARBA00022598"/>
    </source>
</evidence>
<keyword evidence="4 9" id="KW-0547">Nucleotide-binding</keyword>
<accession>A0A7C0U4S8</accession>
<comment type="caution">
    <text evidence="15">The sequence shown here is derived from an EMBL/GenBank/DDBJ whole genome shotgun (WGS) entry which is preliminary data.</text>
</comment>
<evidence type="ECO:0000256" key="6">
    <source>
        <dbReference type="ARBA" id="ARBA00022917"/>
    </source>
</evidence>
<name>A0A7C0U4S8_DESA2</name>
<keyword evidence="5 9" id="KW-0067">ATP-binding</keyword>
<comment type="catalytic activity">
    <reaction evidence="8 9">
        <text>tRNA(Leu) + L-leucine + ATP = L-leucyl-tRNA(Leu) + AMP + diphosphate</text>
        <dbReference type="Rhea" id="RHEA:11688"/>
        <dbReference type="Rhea" id="RHEA-COMP:9613"/>
        <dbReference type="Rhea" id="RHEA-COMP:9622"/>
        <dbReference type="ChEBI" id="CHEBI:30616"/>
        <dbReference type="ChEBI" id="CHEBI:33019"/>
        <dbReference type="ChEBI" id="CHEBI:57427"/>
        <dbReference type="ChEBI" id="CHEBI:78442"/>
        <dbReference type="ChEBI" id="CHEBI:78494"/>
        <dbReference type="ChEBI" id="CHEBI:456215"/>
        <dbReference type="EC" id="6.1.1.4"/>
    </reaction>
</comment>
<dbReference type="InterPro" id="IPR025709">
    <property type="entry name" value="Leu_tRNA-synth_edit"/>
</dbReference>
<dbReference type="GO" id="GO:0004823">
    <property type="term" value="F:leucine-tRNA ligase activity"/>
    <property type="evidence" value="ECO:0007669"/>
    <property type="project" value="UniProtKB-UniRule"/>
</dbReference>
<dbReference type="InterPro" id="IPR009008">
    <property type="entry name" value="Val/Leu/Ile-tRNA-synth_edit"/>
</dbReference>
<dbReference type="GO" id="GO:0006429">
    <property type="term" value="P:leucyl-tRNA aminoacylation"/>
    <property type="evidence" value="ECO:0007669"/>
    <property type="project" value="UniProtKB-UniRule"/>
</dbReference>
<dbReference type="PRINTS" id="PR00985">
    <property type="entry name" value="TRNASYNTHLEU"/>
</dbReference>
<dbReference type="EMBL" id="DRBS01000411">
    <property type="protein sequence ID" value="HDD45385.1"/>
    <property type="molecule type" value="Genomic_DNA"/>
</dbReference>
<dbReference type="GO" id="GO:0005524">
    <property type="term" value="F:ATP binding"/>
    <property type="evidence" value="ECO:0007669"/>
    <property type="project" value="UniProtKB-UniRule"/>
</dbReference>
<dbReference type="NCBIfam" id="TIGR00396">
    <property type="entry name" value="leuS_bact"/>
    <property type="match status" value="1"/>
</dbReference>
<evidence type="ECO:0000256" key="10">
    <source>
        <dbReference type="RuleBase" id="RU363035"/>
    </source>
</evidence>
<dbReference type="Gene3D" id="3.40.50.620">
    <property type="entry name" value="HUPs"/>
    <property type="match status" value="2"/>
</dbReference>
<gene>
    <name evidence="9" type="primary">leuS</name>
    <name evidence="15" type="ORF">ENG63_11090</name>
</gene>
<evidence type="ECO:0000256" key="9">
    <source>
        <dbReference type="HAMAP-Rule" id="MF_00049"/>
    </source>
</evidence>
<feature type="domain" description="Aminoacyl-tRNA synthetase class Ia" evidence="11">
    <location>
        <begin position="421"/>
        <end position="580"/>
    </location>
</feature>
<dbReference type="FunFam" id="3.40.50.620:FF:000003">
    <property type="entry name" value="Leucine--tRNA ligase"/>
    <property type="match status" value="1"/>
</dbReference>
<feature type="short sequence motif" description="'HIGH' region" evidence="9">
    <location>
        <begin position="42"/>
        <end position="52"/>
    </location>
</feature>
<dbReference type="GO" id="GO:0002161">
    <property type="term" value="F:aminoacyl-tRNA deacylase activity"/>
    <property type="evidence" value="ECO:0007669"/>
    <property type="project" value="InterPro"/>
</dbReference>
<evidence type="ECO:0000256" key="1">
    <source>
        <dbReference type="ARBA" id="ARBA00005594"/>
    </source>
</evidence>
<sequence length="860" mass="100737">MKETYSPHEIEKKWQNEWEKAQIYRVTEDNKKPKYYILEMFPYPSGRIHMGHVRNYCIGDVLARYKKMQGFNVLHPMGWDAFGLPAENAAIEHNIHPAKWTYDNINYMRRQLKRLGFSYDWNREFATCDPEYYRWEQLFFLEMFKRGLVYRKKAPVNWCPGCQTVLANEQVEEGRCWRCGAEVETRELEQWFFKITAYAEELLSYCDKLKGWPEKVLVMQRNWIGKSEGTEIKFPLEGIDDYITVFTTRPDTLYGVTFMSLAPEHPLVLKLVKNTSQEKIVMEFIEKIKKMSHVERMAETAEKEGVFTGAYCKHPLLDRKIPIYVANFVLMEYGTGAVMGVPAHDQRDFEFAKKYGLPIILVIKPPNENLDPETMKEAYTEEGILINSGPFNGLNSKKAKEIITQYLDERKLGKKTITYRLRDWGISRQCYWGAPIPIIYCPKCGIVPVPKEKLPVILPLDVTVKGKGNPLSEHASFYETICPYCGTKARRETDTMDTFVESSWYFARYACPDENNAPLNKEKVKYWLPVDQYIGGIEHAVLHLLYARFFAKVLRDLGWLEIDEPFINLLTQGMVCKETYRCKKHGYLIPDEEVEEKNGKKICKYCGKEVEIGRLEKMSKSKKNIVDPEYIVDQYGADTVRLFILFAAPPERDLEWSAQGVEGAHRFLNRLWRLVNDTLPFIKEKSNYNHNKLNKEQQKLRRKTHQTIKKVTEDIERFHFNTAISALMELLNEISEFWQKGLRDKISCAVLKEAIEKFIILLSPFVPHITEELWRELGHKNWLIEETWPKWDEEAIKEETILIVIEINGKVRARIEVPANISEKEVKEQALNHERIKQLLSGKEIKQIIWVPKKIVNIVV</sequence>
<proteinExistence type="inferred from homology"/>
<feature type="binding site" evidence="9">
    <location>
        <position position="620"/>
    </location>
    <ligand>
        <name>ATP</name>
        <dbReference type="ChEBI" id="CHEBI:30616"/>
    </ligand>
</feature>
<dbReference type="PANTHER" id="PTHR43740">
    <property type="entry name" value="LEUCYL-TRNA SYNTHETASE"/>
    <property type="match status" value="1"/>
</dbReference>
<dbReference type="InterPro" id="IPR001412">
    <property type="entry name" value="aa-tRNA-synth_I_CS"/>
</dbReference>
<dbReference type="SUPFAM" id="SSF52374">
    <property type="entry name" value="Nucleotidylyl transferase"/>
    <property type="match status" value="1"/>
</dbReference>
<dbReference type="HAMAP" id="MF_00049_B">
    <property type="entry name" value="Leu_tRNA_synth_B"/>
    <property type="match status" value="1"/>
</dbReference>
<evidence type="ECO:0000256" key="8">
    <source>
        <dbReference type="ARBA" id="ARBA00047469"/>
    </source>
</evidence>
<dbReference type="InterPro" id="IPR009080">
    <property type="entry name" value="tRNAsynth_Ia_anticodon-bd"/>
</dbReference>
<dbReference type="InterPro" id="IPR013155">
    <property type="entry name" value="M/V/L/I-tRNA-synth_anticd-bd"/>
</dbReference>
<reference evidence="15" key="1">
    <citation type="journal article" date="2020" name="mSystems">
        <title>Genome- and Community-Level Interaction Insights into Carbon Utilization and Element Cycling Functions of Hydrothermarchaeota in Hydrothermal Sediment.</title>
        <authorList>
            <person name="Zhou Z."/>
            <person name="Liu Y."/>
            <person name="Xu W."/>
            <person name="Pan J."/>
            <person name="Luo Z.H."/>
            <person name="Li M."/>
        </authorList>
    </citation>
    <scope>NUCLEOTIDE SEQUENCE [LARGE SCALE GENOMIC DNA]</scope>
    <source>
        <strain evidence="15">HyVt-233</strain>
    </source>
</reference>
<dbReference type="FunFam" id="3.40.50.620:FF:000056">
    <property type="entry name" value="Leucine--tRNA ligase"/>
    <property type="match status" value="1"/>
</dbReference>
<protein>
    <recommendedName>
        <fullName evidence="9">Leucine--tRNA ligase</fullName>
        <ecNumber evidence="9">6.1.1.4</ecNumber>
    </recommendedName>
    <alternativeName>
        <fullName evidence="9">Leucyl-tRNA synthetase</fullName>
        <shortName evidence="9">LeuRS</shortName>
    </alternativeName>
</protein>
<evidence type="ECO:0000259" key="14">
    <source>
        <dbReference type="Pfam" id="PF13603"/>
    </source>
</evidence>
<keyword evidence="2 9" id="KW-0963">Cytoplasm</keyword>
<keyword evidence="6 9" id="KW-0648">Protein biosynthesis</keyword>
<dbReference type="InterPro" id="IPR014729">
    <property type="entry name" value="Rossmann-like_a/b/a_fold"/>
</dbReference>
<dbReference type="Pfam" id="PF08264">
    <property type="entry name" value="Anticodon_1"/>
    <property type="match status" value="1"/>
</dbReference>
<dbReference type="SUPFAM" id="SSF50677">
    <property type="entry name" value="ValRS/IleRS/LeuRS editing domain"/>
    <property type="match status" value="1"/>
</dbReference>
<feature type="short sequence motif" description="'KMSKS' region" evidence="9">
    <location>
        <begin position="617"/>
        <end position="621"/>
    </location>
</feature>
<evidence type="ECO:0000256" key="4">
    <source>
        <dbReference type="ARBA" id="ARBA00022741"/>
    </source>
</evidence>
<dbReference type="Pfam" id="PF00133">
    <property type="entry name" value="tRNA-synt_1"/>
    <property type="match status" value="2"/>
</dbReference>
<feature type="domain" description="Methionyl/Valyl/Leucyl/Isoleucyl-tRNA synthetase anticodon-binding" evidence="12">
    <location>
        <begin position="698"/>
        <end position="824"/>
    </location>
</feature>
<dbReference type="PROSITE" id="PS00178">
    <property type="entry name" value="AA_TRNA_LIGASE_I"/>
    <property type="match status" value="1"/>
</dbReference>
<dbReference type="Pfam" id="PF09334">
    <property type="entry name" value="tRNA-synt_1g"/>
    <property type="match status" value="1"/>
</dbReference>
<keyword evidence="3 9" id="KW-0436">Ligase</keyword>
<dbReference type="CDD" id="cd07958">
    <property type="entry name" value="Anticodon_Ia_Leu_BEm"/>
    <property type="match status" value="1"/>
</dbReference>
<dbReference type="Pfam" id="PF13603">
    <property type="entry name" value="tRNA-synt_1_2"/>
    <property type="match status" value="1"/>
</dbReference>
<feature type="domain" description="Leucyl-tRNA synthetase editing" evidence="14">
    <location>
        <begin position="221"/>
        <end position="407"/>
    </location>
</feature>
<evidence type="ECO:0000259" key="11">
    <source>
        <dbReference type="Pfam" id="PF00133"/>
    </source>
</evidence>
<evidence type="ECO:0000259" key="13">
    <source>
        <dbReference type="Pfam" id="PF09334"/>
    </source>
</evidence>
<dbReference type="PANTHER" id="PTHR43740:SF2">
    <property type="entry name" value="LEUCINE--TRNA LIGASE, MITOCHONDRIAL"/>
    <property type="match status" value="1"/>
</dbReference>
<feature type="domain" description="Aminoacyl-tRNA synthetase class Ia" evidence="11">
    <location>
        <begin position="616"/>
        <end position="657"/>
    </location>
</feature>
<dbReference type="CDD" id="cd00812">
    <property type="entry name" value="LeuRS_core"/>
    <property type="match status" value="1"/>
</dbReference>
<dbReference type="Proteomes" id="UP000886289">
    <property type="component" value="Unassembled WGS sequence"/>
</dbReference>
<dbReference type="SUPFAM" id="SSF47323">
    <property type="entry name" value="Anticodon-binding domain of a subclass of class I aminoacyl-tRNA synthetases"/>
    <property type="match status" value="1"/>
</dbReference>
<dbReference type="Gene3D" id="1.10.730.10">
    <property type="entry name" value="Isoleucyl-tRNA Synthetase, Domain 1"/>
    <property type="match status" value="2"/>
</dbReference>
<comment type="subcellular location">
    <subcellularLocation>
        <location evidence="9">Cytoplasm</location>
    </subcellularLocation>
</comment>